<feature type="chain" id="PRO_5020185829" description="Polymer-forming cytoskeletal protein" evidence="1">
    <location>
        <begin position="32"/>
        <end position="202"/>
    </location>
</feature>
<organism evidence="2 3">
    <name type="scientific">Trinickia violacea</name>
    <dbReference type="NCBI Taxonomy" id="2571746"/>
    <lineage>
        <taxon>Bacteria</taxon>
        <taxon>Pseudomonadati</taxon>
        <taxon>Pseudomonadota</taxon>
        <taxon>Betaproteobacteria</taxon>
        <taxon>Burkholderiales</taxon>
        <taxon>Burkholderiaceae</taxon>
        <taxon>Trinickia</taxon>
    </lineage>
</organism>
<dbReference type="AlphaFoldDB" id="A0A4P8J340"/>
<proteinExistence type="predicted"/>
<feature type="signal peptide" evidence="1">
    <location>
        <begin position="1"/>
        <end position="31"/>
    </location>
</feature>
<accession>A0A4P8J340</accession>
<protein>
    <recommendedName>
        <fullName evidence="4">Polymer-forming cytoskeletal protein</fullName>
    </recommendedName>
</protein>
<evidence type="ECO:0000256" key="1">
    <source>
        <dbReference type="SAM" id="SignalP"/>
    </source>
</evidence>
<gene>
    <name evidence="2" type="ORF">FAZ95_27670</name>
</gene>
<keyword evidence="3" id="KW-1185">Reference proteome</keyword>
<evidence type="ECO:0008006" key="4">
    <source>
        <dbReference type="Google" id="ProtNLM"/>
    </source>
</evidence>
<evidence type="ECO:0000313" key="2">
    <source>
        <dbReference type="EMBL" id="QCP52889.1"/>
    </source>
</evidence>
<dbReference type="EMBL" id="CP040078">
    <property type="protein sequence ID" value="QCP52889.1"/>
    <property type="molecule type" value="Genomic_DNA"/>
</dbReference>
<dbReference type="RefSeq" id="WP_137335660.1">
    <property type="nucleotide sequence ID" value="NZ_CP040078.1"/>
</dbReference>
<dbReference type="Proteomes" id="UP000298656">
    <property type="component" value="Chromosome 2"/>
</dbReference>
<keyword evidence="1" id="KW-0732">Signal</keyword>
<dbReference type="KEGG" id="tvl:FAZ95_27670"/>
<name>A0A4P8J340_9BURK</name>
<reference evidence="2 3" key="1">
    <citation type="submission" date="2019-05" db="EMBL/GenBank/DDBJ databases">
        <title>Burkholderia sp. DHOD12, isolated from subtropical forest soil.</title>
        <authorList>
            <person name="Gao Z.-H."/>
            <person name="Qiu L.-H."/>
        </authorList>
    </citation>
    <scope>NUCLEOTIDE SEQUENCE [LARGE SCALE GENOMIC DNA]</scope>
    <source>
        <strain evidence="2 3">DHOD12</strain>
    </source>
</reference>
<evidence type="ECO:0000313" key="3">
    <source>
        <dbReference type="Proteomes" id="UP000298656"/>
    </source>
</evidence>
<sequence>MFSFGKPHRIKKTAALALMAAGLALSGTASAQSMTGFVALQGKAYDDVKIVGVADMKQITAKSIDVTGPLTFKDVTLSGALTAQGPVSGSNVVAAGPVKVTGPFNVKRFVAKDSTDVIGGFSAEDSSFTDVAVLSNQVSLDRCKLRNLVIKKDTSAKTQTVTLLGGTKVLGDITFDSGNGEVVIAKGASVAGTVKGAKVIQN</sequence>